<keyword evidence="1" id="KW-1133">Transmembrane helix</keyword>
<reference evidence="3" key="1">
    <citation type="submission" date="2016-03" db="EMBL/GenBank/DDBJ databases">
        <title>Complete genome sequence of the type strain Actinoalloteichus hymeniacidonis DSM 45092.</title>
        <authorList>
            <person name="Schaffert L."/>
            <person name="Albersmeier A."/>
            <person name="Winkler A."/>
            <person name="Kalinowski J."/>
            <person name="Zotchev S."/>
            <person name="Ruckert C."/>
        </authorList>
    </citation>
    <scope>NUCLEOTIDE SEQUENCE [LARGE SCALE GENOMIC DNA]</scope>
    <source>
        <strain evidence="3">HPA177(T) (DSM 45092(T))</strain>
    </source>
</reference>
<feature type="transmembrane region" description="Helical" evidence="1">
    <location>
        <begin position="12"/>
        <end position="32"/>
    </location>
</feature>
<sequence length="147" mass="15415">MRLDSAPRSVLIAGLLVGLQGVAGLVFTAMLLFREVGGVAAETGGSGYGHAAYFSLLSCGVLAFAVGLLRGKPWSRTPALFIQLLLLGVAWYAFGPSGRPVEGIALAIYCAATVLLLHTPPARLWGMGFTPEEAGRELERAAEERTA</sequence>
<protein>
    <submittedName>
        <fullName evidence="2">Uncharacterized protein</fullName>
    </submittedName>
</protein>
<keyword evidence="3" id="KW-1185">Reference proteome</keyword>
<dbReference type="EMBL" id="CP014859">
    <property type="protein sequence ID" value="AOS65412.1"/>
    <property type="molecule type" value="Genomic_DNA"/>
</dbReference>
<dbReference type="KEGG" id="ahm:TL08_23160"/>
<keyword evidence="1" id="KW-0472">Membrane</keyword>
<evidence type="ECO:0000313" key="2">
    <source>
        <dbReference type="EMBL" id="AOS65412.1"/>
    </source>
</evidence>
<evidence type="ECO:0000313" key="3">
    <source>
        <dbReference type="Proteomes" id="UP000095210"/>
    </source>
</evidence>
<gene>
    <name evidence="2" type="ORF">TL08_23160</name>
</gene>
<dbReference type="AlphaFoldDB" id="A0AAC9HTJ5"/>
<name>A0AAC9HTJ5_9PSEU</name>
<feature type="transmembrane region" description="Helical" evidence="1">
    <location>
        <begin position="100"/>
        <end position="117"/>
    </location>
</feature>
<organism evidence="2 3">
    <name type="scientific">Actinoalloteichus hymeniacidonis</name>
    <dbReference type="NCBI Taxonomy" id="340345"/>
    <lineage>
        <taxon>Bacteria</taxon>
        <taxon>Bacillati</taxon>
        <taxon>Actinomycetota</taxon>
        <taxon>Actinomycetes</taxon>
        <taxon>Pseudonocardiales</taxon>
        <taxon>Pseudonocardiaceae</taxon>
        <taxon>Actinoalloteichus</taxon>
    </lineage>
</organism>
<accession>A0AAC9HTJ5</accession>
<proteinExistence type="predicted"/>
<feature type="transmembrane region" description="Helical" evidence="1">
    <location>
        <begin position="77"/>
        <end position="94"/>
    </location>
</feature>
<feature type="transmembrane region" description="Helical" evidence="1">
    <location>
        <begin position="52"/>
        <end position="70"/>
    </location>
</feature>
<dbReference type="Proteomes" id="UP000095210">
    <property type="component" value="Chromosome"/>
</dbReference>
<evidence type="ECO:0000256" key="1">
    <source>
        <dbReference type="SAM" id="Phobius"/>
    </source>
</evidence>
<keyword evidence="1" id="KW-0812">Transmembrane</keyword>
<dbReference type="RefSeq" id="WP_069851991.1">
    <property type="nucleotide sequence ID" value="NZ_CP014859.1"/>
</dbReference>